<dbReference type="SUPFAM" id="SSF55785">
    <property type="entry name" value="PYP-like sensor domain (PAS domain)"/>
    <property type="match status" value="1"/>
</dbReference>
<feature type="coiled-coil region" evidence="5">
    <location>
        <begin position="268"/>
        <end position="302"/>
    </location>
</feature>
<evidence type="ECO:0000256" key="4">
    <source>
        <dbReference type="PROSITE-ProRule" id="PRU00169"/>
    </source>
</evidence>
<dbReference type="EMBL" id="WJJP01000423">
    <property type="protein sequence ID" value="MBD3325507.1"/>
    <property type="molecule type" value="Genomic_DNA"/>
</dbReference>
<proteinExistence type="predicted"/>
<dbReference type="PROSITE" id="PS50109">
    <property type="entry name" value="HIS_KIN"/>
    <property type="match status" value="1"/>
</dbReference>
<evidence type="ECO:0000256" key="1">
    <source>
        <dbReference type="ARBA" id="ARBA00000085"/>
    </source>
</evidence>
<dbReference type="InterPro" id="IPR049510">
    <property type="entry name" value="RssB-like_REC"/>
</dbReference>
<dbReference type="InterPro" id="IPR003594">
    <property type="entry name" value="HATPase_dom"/>
</dbReference>
<dbReference type="SUPFAM" id="SSF52172">
    <property type="entry name" value="CheY-like"/>
    <property type="match status" value="1"/>
</dbReference>
<feature type="domain" description="PAC" evidence="9">
    <location>
        <begin position="227"/>
        <end position="280"/>
    </location>
</feature>
<gene>
    <name evidence="10" type="ORF">GF339_13030</name>
</gene>
<dbReference type="SMART" id="SM00086">
    <property type="entry name" value="PAC"/>
    <property type="match status" value="1"/>
</dbReference>
<comment type="caution">
    <text evidence="10">The sequence shown here is derived from an EMBL/GenBank/DDBJ whole genome shotgun (WGS) entry which is preliminary data.</text>
</comment>
<dbReference type="PROSITE" id="PS50110">
    <property type="entry name" value="RESPONSE_REGULATORY"/>
    <property type="match status" value="1"/>
</dbReference>
<dbReference type="PROSITE" id="PS50113">
    <property type="entry name" value="PAC"/>
    <property type="match status" value="1"/>
</dbReference>
<evidence type="ECO:0000259" key="7">
    <source>
        <dbReference type="PROSITE" id="PS50110"/>
    </source>
</evidence>
<dbReference type="SMART" id="SM00091">
    <property type="entry name" value="PAS"/>
    <property type="match status" value="1"/>
</dbReference>
<comment type="catalytic activity">
    <reaction evidence="1">
        <text>ATP + protein L-histidine = ADP + protein N-phospho-L-histidine.</text>
        <dbReference type="EC" id="2.7.13.3"/>
    </reaction>
</comment>
<dbReference type="SMART" id="SM00448">
    <property type="entry name" value="REC"/>
    <property type="match status" value="1"/>
</dbReference>
<dbReference type="InterPro" id="IPR013655">
    <property type="entry name" value="PAS_fold_3"/>
</dbReference>
<feature type="domain" description="Histidine kinase" evidence="6">
    <location>
        <begin position="325"/>
        <end position="554"/>
    </location>
</feature>
<evidence type="ECO:0000313" key="10">
    <source>
        <dbReference type="EMBL" id="MBD3325507.1"/>
    </source>
</evidence>
<dbReference type="PROSITE" id="PS50112">
    <property type="entry name" value="PAS"/>
    <property type="match status" value="1"/>
</dbReference>
<organism evidence="10 11">
    <name type="scientific">candidate division KSB3 bacterium</name>
    <dbReference type="NCBI Taxonomy" id="2044937"/>
    <lineage>
        <taxon>Bacteria</taxon>
        <taxon>candidate division KSB3</taxon>
    </lineage>
</organism>
<reference evidence="10" key="1">
    <citation type="submission" date="2019-11" db="EMBL/GenBank/DDBJ databases">
        <title>Microbial mats filling the niche in hypersaline microbial mats.</title>
        <authorList>
            <person name="Wong H.L."/>
            <person name="Macleod F.I."/>
            <person name="White R.A. III"/>
            <person name="Burns B.P."/>
        </authorList>
    </citation>
    <scope>NUCLEOTIDE SEQUENCE</scope>
    <source>
        <strain evidence="10">Rbin_158</strain>
    </source>
</reference>
<dbReference type="GO" id="GO:0000155">
    <property type="term" value="F:phosphorelay sensor kinase activity"/>
    <property type="evidence" value="ECO:0007669"/>
    <property type="project" value="InterPro"/>
</dbReference>
<dbReference type="PRINTS" id="PR00344">
    <property type="entry name" value="BCTRLSENSOR"/>
</dbReference>
<evidence type="ECO:0000256" key="3">
    <source>
        <dbReference type="ARBA" id="ARBA00022553"/>
    </source>
</evidence>
<evidence type="ECO:0000313" key="11">
    <source>
        <dbReference type="Proteomes" id="UP000649604"/>
    </source>
</evidence>
<accession>A0A9D5JX54</accession>
<keyword evidence="5" id="KW-0175">Coiled coil</keyword>
<dbReference type="InterPro" id="IPR036890">
    <property type="entry name" value="HATPase_C_sf"/>
</dbReference>
<dbReference type="PANTHER" id="PTHR43065">
    <property type="entry name" value="SENSOR HISTIDINE KINASE"/>
    <property type="match status" value="1"/>
</dbReference>
<dbReference type="InterPro" id="IPR001610">
    <property type="entry name" value="PAC"/>
</dbReference>
<sequence>MKTEPTTVLCIDDEEMIRLSIADYLEDSGYQVHTAENGKAGLQMFREQSPAIVLVDLRMPEVDGLEVLATVRDESPEIPVIVVSGTGLIQDVVEALHLGAWDYITKPIEDMAILELAVEQCLEKSRIMRENREYKHQLERLVQERTEALQHSEKRLKLALEAANEGLWDFNPQTGDTYYSPRWFTLLGYAPDQFLHHNDTFLQLIHPEDRPIIEALSDYHQALGATHDVEFRMKSADGDYRWISSKGKTVELDEQGRTVRIVGTHTDITRRKNAEQELKRLNEELEQRVAERTAKLEETLETVIQTRKQLIQSEKLAALGGLVAGIAHEINTPLGVGVTAASHLELKTQEVLTQYTAGTITRTVLENYLKVAKESSTMILANLARADELIKSFKQISVDQSSEEKRSFLLKEYIHHVLVSLGPKLKETQYRVVVNCSEDLVITSYPGAFSQILTNWIMNSLIHGFHERETGEIKIDAWIEDHTFYLTYHDNGQGIQPEHLSKIFDPFFTTRTAQSGLGLFIVYNLVIQKLGGTLTCDSQPGEGTKFIIAMPDEPPDHEEKTNERQ</sequence>
<dbReference type="EC" id="2.7.13.3" evidence="2"/>
<evidence type="ECO:0000256" key="5">
    <source>
        <dbReference type="SAM" id="Coils"/>
    </source>
</evidence>
<dbReference type="InterPro" id="IPR000700">
    <property type="entry name" value="PAS-assoc_C"/>
</dbReference>
<name>A0A9D5JX54_9BACT</name>
<feature type="domain" description="PAS" evidence="8">
    <location>
        <begin position="152"/>
        <end position="226"/>
    </location>
</feature>
<keyword evidence="3 4" id="KW-0597">Phosphoprotein</keyword>
<evidence type="ECO:0000259" key="9">
    <source>
        <dbReference type="PROSITE" id="PS50113"/>
    </source>
</evidence>
<evidence type="ECO:0000259" key="8">
    <source>
        <dbReference type="PROSITE" id="PS50112"/>
    </source>
</evidence>
<dbReference type="CDD" id="cd00082">
    <property type="entry name" value="HisKA"/>
    <property type="match status" value="1"/>
</dbReference>
<dbReference type="Gene3D" id="3.30.565.10">
    <property type="entry name" value="Histidine kinase-like ATPase, C-terminal domain"/>
    <property type="match status" value="1"/>
</dbReference>
<dbReference type="Pfam" id="PF00072">
    <property type="entry name" value="Response_reg"/>
    <property type="match status" value="1"/>
</dbReference>
<dbReference type="SUPFAM" id="SSF55874">
    <property type="entry name" value="ATPase domain of HSP90 chaperone/DNA topoisomerase II/histidine kinase"/>
    <property type="match status" value="1"/>
</dbReference>
<dbReference type="InterPro" id="IPR004358">
    <property type="entry name" value="Sig_transdc_His_kin-like_C"/>
</dbReference>
<feature type="modified residue" description="4-aspartylphosphate" evidence="4">
    <location>
        <position position="56"/>
    </location>
</feature>
<evidence type="ECO:0000256" key="2">
    <source>
        <dbReference type="ARBA" id="ARBA00012438"/>
    </source>
</evidence>
<dbReference type="Gene3D" id="3.40.50.2300">
    <property type="match status" value="1"/>
</dbReference>
<dbReference type="SUPFAM" id="SSF47384">
    <property type="entry name" value="Homodimeric domain of signal transducing histidine kinase"/>
    <property type="match status" value="1"/>
</dbReference>
<dbReference type="Gene3D" id="1.20.5.390">
    <property type="entry name" value="L1 transposable element, trimerization domain"/>
    <property type="match status" value="1"/>
</dbReference>
<dbReference type="Gene3D" id="1.10.287.130">
    <property type="match status" value="1"/>
</dbReference>
<dbReference type="Proteomes" id="UP000649604">
    <property type="component" value="Unassembled WGS sequence"/>
</dbReference>
<dbReference type="InterPro" id="IPR001789">
    <property type="entry name" value="Sig_transdc_resp-reg_receiver"/>
</dbReference>
<protein>
    <recommendedName>
        <fullName evidence="2">histidine kinase</fullName>
        <ecNumber evidence="2">2.7.13.3</ecNumber>
    </recommendedName>
</protein>
<feature type="coiled-coil region" evidence="5">
    <location>
        <begin position="124"/>
        <end position="151"/>
    </location>
</feature>
<dbReference type="FunFam" id="3.40.50.2300:FF:000301">
    <property type="entry name" value="Response regulator receiver"/>
    <property type="match status" value="1"/>
</dbReference>
<dbReference type="InterPro" id="IPR035965">
    <property type="entry name" value="PAS-like_dom_sf"/>
</dbReference>
<dbReference type="SMART" id="SM00387">
    <property type="entry name" value="HATPase_c"/>
    <property type="match status" value="1"/>
</dbReference>
<feature type="domain" description="Response regulatory" evidence="7">
    <location>
        <begin position="7"/>
        <end position="121"/>
    </location>
</feature>
<dbReference type="AlphaFoldDB" id="A0A9D5JX54"/>
<evidence type="ECO:0000259" key="6">
    <source>
        <dbReference type="PROSITE" id="PS50109"/>
    </source>
</evidence>
<dbReference type="InterPro" id="IPR003661">
    <property type="entry name" value="HisK_dim/P_dom"/>
</dbReference>
<dbReference type="InterPro" id="IPR036097">
    <property type="entry name" value="HisK_dim/P_sf"/>
</dbReference>
<dbReference type="PANTHER" id="PTHR43065:SF47">
    <property type="match status" value="1"/>
</dbReference>
<dbReference type="Gene3D" id="3.30.450.20">
    <property type="entry name" value="PAS domain"/>
    <property type="match status" value="1"/>
</dbReference>
<dbReference type="InterPro" id="IPR000014">
    <property type="entry name" value="PAS"/>
</dbReference>
<dbReference type="NCBIfam" id="TIGR00229">
    <property type="entry name" value="sensory_box"/>
    <property type="match status" value="1"/>
</dbReference>
<dbReference type="InterPro" id="IPR005467">
    <property type="entry name" value="His_kinase_dom"/>
</dbReference>
<dbReference type="CDD" id="cd00130">
    <property type="entry name" value="PAS"/>
    <property type="match status" value="1"/>
</dbReference>
<dbReference type="InterPro" id="IPR011006">
    <property type="entry name" value="CheY-like_superfamily"/>
</dbReference>
<dbReference type="CDD" id="cd17555">
    <property type="entry name" value="REC_RssB-like"/>
    <property type="match status" value="1"/>
</dbReference>
<dbReference type="Pfam" id="PF02518">
    <property type="entry name" value="HATPase_c"/>
    <property type="match status" value="1"/>
</dbReference>
<dbReference type="Pfam" id="PF08447">
    <property type="entry name" value="PAS_3"/>
    <property type="match status" value="1"/>
</dbReference>